<dbReference type="Pfam" id="PF13632">
    <property type="entry name" value="Glyco_trans_2_3"/>
    <property type="match status" value="1"/>
</dbReference>
<keyword evidence="10 12" id="KW-1133">Transmembrane helix</keyword>
<dbReference type="NCBIfam" id="NF003958">
    <property type="entry name" value="PRK05454.2-1"/>
    <property type="match status" value="1"/>
</dbReference>
<evidence type="ECO:0000256" key="5">
    <source>
        <dbReference type="ARBA" id="ARBA00022475"/>
    </source>
</evidence>
<feature type="transmembrane region" description="Helical" evidence="12">
    <location>
        <begin position="487"/>
        <end position="511"/>
    </location>
</feature>
<dbReference type="GO" id="GO:0005886">
    <property type="term" value="C:plasma membrane"/>
    <property type="evidence" value="ECO:0007669"/>
    <property type="project" value="UniProtKB-SubCell"/>
</dbReference>
<dbReference type="SUPFAM" id="SSF53448">
    <property type="entry name" value="Nucleotide-diphospho-sugar transferases"/>
    <property type="match status" value="1"/>
</dbReference>
<evidence type="ECO:0000259" key="13">
    <source>
        <dbReference type="Pfam" id="PF13632"/>
    </source>
</evidence>
<evidence type="ECO:0000313" key="15">
    <source>
        <dbReference type="Proteomes" id="UP000320593"/>
    </source>
</evidence>
<comment type="caution">
    <text evidence="14">The sequence shown here is derived from an EMBL/GenBank/DDBJ whole genome shotgun (WGS) entry which is preliminary data.</text>
</comment>
<dbReference type="PANTHER" id="PTHR43867:SF5">
    <property type="entry name" value="GLUCANS BIOSYNTHESIS GLUCOSYLTRANSFERASE H"/>
    <property type="match status" value="1"/>
</dbReference>
<evidence type="ECO:0000256" key="6">
    <source>
        <dbReference type="ARBA" id="ARBA00022519"/>
    </source>
</evidence>
<sequence>MRLAIDKIFEIDHLKVTNMRENSAQLLPKVGALSKPLTRISDRVMYFRRLVFGCLVLISFVALAALMAFTLSPGGFGIMDILLWSSFVVTLPWTIIGFWNAVIGLSVMRFSRDPAQNVCPIDAGNFGAPLQTRTAILSCIRNEDVEQLEKNLSAILFDLFKSGEAPAFTLYVLSDSSDDVIAAHERLMCERLSKTWGSHVPVTYRRRNSNTGFKAGNIADFCERWGDQHDFALVLDADSFMTADAILALVRRMETNPKLGILQSLAVGLPTASAFARVFQFGMRLGMRSYTIGSAWWQGDCGPYWGHNAVLRLAPFKKYCKLPDLPGTGPLSGCILSHDQVEAVLMRRAGYEVRVLPQEGGSYEENPPHILEFIRRDLRWCQGNLQYRRLLTMPGLKPISRLQLGLAMLMFMGSPAWLCFMICAATIGYTVNGYAPFRADTGQLLFFTILTMVFAPKIATVIDILFRPALRRSFGGGMRLVLSTASEIIYSAILAPMMAIAHSLFMAGLALGKTIGWGAQARGVARLPLSLAARKLWPQTLFGVAGTLWITTQPLAIVWPALPIAIGPLLAIPLAVLLSSKTAGNIAFGSTLWRIPEETDTPQELLMLDLPVFARRKTPEPNTQADSQSVPVEAA</sequence>
<evidence type="ECO:0000256" key="8">
    <source>
        <dbReference type="ARBA" id="ARBA00022679"/>
    </source>
</evidence>
<organism evidence="14 15">
    <name type="scientific">Roseibium hamelinense</name>
    <dbReference type="NCBI Taxonomy" id="150831"/>
    <lineage>
        <taxon>Bacteria</taxon>
        <taxon>Pseudomonadati</taxon>
        <taxon>Pseudomonadota</taxon>
        <taxon>Alphaproteobacteria</taxon>
        <taxon>Hyphomicrobiales</taxon>
        <taxon>Stappiaceae</taxon>
        <taxon>Roseibium</taxon>
    </lineage>
</organism>
<comment type="subcellular location">
    <subcellularLocation>
        <location evidence="1">Cell inner membrane</location>
        <topology evidence="1">Multi-pass membrane protein</topology>
    </subcellularLocation>
</comment>
<comment type="similarity">
    <text evidence="3">Belongs to the glycosyltransferase 2 family. OpgH subfamily.</text>
</comment>
<keyword evidence="8 14" id="KW-0808">Transferase</keyword>
<dbReference type="InterPro" id="IPR001173">
    <property type="entry name" value="Glyco_trans_2-like"/>
</dbReference>
<evidence type="ECO:0000256" key="12">
    <source>
        <dbReference type="SAM" id="Phobius"/>
    </source>
</evidence>
<dbReference type="EMBL" id="VLLF01000005">
    <property type="protein sequence ID" value="TWI87091.1"/>
    <property type="molecule type" value="Genomic_DNA"/>
</dbReference>
<evidence type="ECO:0000256" key="2">
    <source>
        <dbReference type="ARBA" id="ARBA00005001"/>
    </source>
</evidence>
<dbReference type="NCBIfam" id="NF003962">
    <property type="entry name" value="PRK05454.2-5"/>
    <property type="match status" value="1"/>
</dbReference>
<evidence type="ECO:0000256" key="4">
    <source>
        <dbReference type="ARBA" id="ARBA00020585"/>
    </source>
</evidence>
<name>A0A562T0P0_9HYPH</name>
<dbReference type="GO" id="GO:0016758">
    <property type="term" value="F:hexosyltransferase activity"/>
    <property type="evidence" value="ECO:0007669"/>
    <property type="project" value="TreeGrafter"/>
</dbReference>
<keyword evidence="15" id="KW-1185">Reference proteome</keyword>
<dbReference type="InterPro" id="IPR029044">
    <property type="entry name" value="Nucleotide-diphossugar_trans"/>
</dbReference>
<keyword evidence="7" id="KW-0328">Glycosyltransferase</keyword>
<keyword evidence="5" id="KW-1003">Cell membrane</keyword>
<dbReference type="Gene3D" id="3.90.550.10">
    <property type="entry name" value="Spore Coat Polysaccharide Biosynthesis Protein SpsA, Chain A"/>
    <property type="match status" value="1"/>
</dbReference>
<evidence type="ECO:0000256" key="1">
    <source>
        <dbReference type="ARBA" id="ARBA00004429"/>
    </source>
</evidence>
<feature type="transmembrane region" description="Helical" evidence="12">
    <location>
        <begin position="50"/>
        <end position="69"/>
    </location>
</feature>
<proteinExistence type="inferred from homology"/>
<evidence type="ECO:0000256" key="9">
    <source>
        <dbReference type="ARBA" id="ARBA00022692"/>
    </source>
</evidence>
<keyword evidence="11 12" id="KW-0472">Membrane</keyword>
<feature type="transmembrane region" description="Helical" evidence="12">
    <location>
        <begin position="81"/>
        <end position="102"/>
    </location>
</feature>
<evidence type="ECO:0000256" key="3">
    <source>
        <dbReference type="ARBA" id="ARBA00009337"/>
    </source>
</evidence>
<dbReference type="AlphaFoldDB" id="A0A562T0P0"/>
<feature type="transmembrane region" description="Helical" evidence="12">
    <location>
        <begin position="557"/>
        <end position="578"/>
    </location>
</feature>
<evidence type="ECO:0000256" key="11">
    <source>
        <dbReference type="ARBA" id="ARBA00023136"/>
    </source>
</evidence>
<reference evidence="14 15" key="1">
    <citation type="submission" date="2019-07" db="EMBL/GenBank/DDBJ databases">
        <title>Genomic Encyclopedia of Archaeal and Bacterial Type Strains, Phase II (KMG-II): from individual species to whole genera.</title>
        <authorList>
            <person name="Goeker M."/>
        </authorList>
    </citation>
    <scope>NUCLEOTIDE SEQUENCE [LARGE SCALE GENOMIC DNA]</scope>
    <source>
        <strain evidence="14 15">ATCC BAA-252</strain>
    </source>
</reference>
<feature type="transmembrane region" description="Helical" evidence="12">
    <location>
        <begin position="406"/>
        <end position="431"/>
    </location>
</feature>
<feature type="domain" description="Glycosyltransferase 2-like" evidence="13">
    <location>
        <begin position="233"/>
        <end position="426"/>
    </location>
</feature>
<dbReference type="Proteomes" id="UP000320593">
    <property type="component" value="Unassembled WGS sequence"/>
</dbReference>
<keyword evidence="9 12" id="KW-0812">Transmembrane</keyword>
<evidence type="ECO:0000256" key="10">
    <source>
        <dbReference type="ARBA" id="ARBA00022989"/>
    </source>
</evidence>
<evidence type="ECO:0000256" key="7">
    <source>
        <dbReference type="ARBA" id="ARBA00022676"/>
    </source>
</evidence>
<comment type="pathway">
    <text evidence="2">Glycan metabolism; osmoregulated periplasmic glucan (OPG) biosynthesis.</text>
</comment>
<gene>
    <name evidence="14" type="ORF">JM93_02328</name>
</gene>
<dbReference type="InterPro" id="IPR050321">
    <property type="entry name" value="Glycosyltr_2/OpgH_subfam"/>
</dbReference>
<keyword evidence="6" id="KW-0997">Cell inner membrane</keyword>
<feature type="transmembrane region" description="Helical" evidence="12">
    <location>
        <begin position="443"/>
        <end position="466"/>
    </location>
</feature>
<protein>
    <recommendedName>
        <fullName evidence="4">Glucans biosynthesis glucosyltransferase H</fullName>
    </recommendedName>
</protein>
<dbReference type="PANTHER" id="PTHR43867">
    <property type="entry name" value="CELLULOSE SYNTHASE CATALYTIC SUBUNIT A [UDP-FORMING]"/>
    <property type="match status" value="1"/>
</dbReference>
<evidence type="ECO:0000313" key="14">
    <source>
        <dbReference type="EMBL" id="TWI87091.1"/>
    </source>
</evidence>
<accession>A0A562T0P0</accession>